<reference evidence="2" key="1">
    <citation type="journal article" date="2019" name="Int. J. Syst. Evol. Microbiol.">
        <title>The Global Catalogue of Microorganisms (GCM) 10K type strain sequencing project: providing services to taxonomists for standard genome sequencing and annotation.</title>
        <authorList>
            <consortium name="The Broad Institute Genomics Platform"/>
            <consortium name="The Broad Institute Genome Sequencing Center for Infectious Disease"/>
            <person name="Wu L."/>
            <person name="Ma J."/>
        </authorList>
    </citation>
    <scope>NUCLEOTIDE SEQUENCE [LARGE SCALE GENOMIC DNA]</scope>
    <source>
        <strain evidence="2">CGMCC 1.10131</strain>
    </source>
</reference>
<evidence type="ECO:0000313" key="2">
    <source>
        <dbReference type="Proteomes" id="UP000651977"/>
    </source>
</evidence>
<sequence>MEVSGASTSQSMEVISAQLAQGQQKQDGKAVQELVAAAEVPQVAPASRPGLGGNINIKV</sequence>
<organism evidence="1 2">
    <name type="scientific">Agarivorans gilvus</name>
    <dbReference type="NCBI Taxonomy" id="680279"/>
    <lineage>
        <taxon>Bacteria</taxon>
        <taxon>Pseudomonadati</taxon>
        <taxon>Pseudomonadota</taxon>
        <taxon>Gammaproteobacteria</taxon>
        <taxon>Alteromonadales</taxon>
        <taxon>Alteromonadaceae</taxon>
        <taxon>Agarivorans</taxon>
    </lineage>
</organism>
<comment type="caution">
    <text evidence="1">The sequence shown here is derived from an EMBL/GenBank/DDBJ whole genome shotgun (WGS) entry which is preliminary data.</text>
</comment>
<evidence type="ECO:0008006" key="3">
    <source>
        <dbReference type="Google" id="ProtNLM"/>
    </source>
</evidence>
<dbReference type="EMBL" id="BMDY01000007">
    <property type="protein sequence ID" value="GGB02116.1"/>
    <property type="molecule type" value="Genomic_DNA"/>
</dbReference>
<dbReference type="Proteomes" id="UP000651977">
    <property type="component" value="Unassembled WGS sequence"/>
</dbReference>
<protein>
    <recommendedName>
        <fullName evidence="3">Motility protein</fullName>
    </recommendedName>
</protein>
<gene>
    <name evidence="1" type="ORF">GCM10007414_14210</name>
</gene>
<evidence type="ECO:0000313" key="1">
    <source>
        <dbReference type="EMBL" id="GGB02116.1"/>
    </source>
</evidence>
<dbReference type="RefSeq" id="WP_055734476.1">
    <property type="nucleotide sequence ID" value="NZ_BMDY01000007.1"/>
</dbReference>
<keyword evidence="2" id="KW-1185">Reference proteome</keyword>
<proteinExistence type="predicted"/>
<accession>A0ABQ1HZJ9</accession>
<name>A0ABQ1HZJ9_9ALTE</name>